<dbReference type="Proteomes" id="UP001456524">
    <property type="component" value="Unassembled WGS sequence"/>
</dbReference>
<feature type="chain" id="PRO_5045636465" description="Secreted protein" evidence="1">
    <location>
        <begin position="23"/>
        <end position="85"/>
    </location>
</feature>
<gene>
    <name evidence="2" type="ORF">IWX90DRAFT_436634</name>
</gene>
<evidence type="ECO:0000313" key="2">
    <source>
        <dbReference type="EMBL" id="KAK8164351.1"/>
    </source>
</evidence>
<feature type="signal peptide" evidence="1">
    <location>
        <begin position="1"/>
        <end position="22"/>
    </location>
</feature>
<organism evidence="2 3">
    <name type="scientific">Phyllosticta citrichinensis</name>
    <dbReference type="NCBI Taxonomy" id="1130410"/>
    <lineage>
        <taxon>Eukaryota</taxon>
        <taxon>Fungi</taxon>
        <taxon>Dikarya</taxon>
        <taxon>Ascomycota</taxon>
        <taxon>Pezizomycotina</taxon>
        <taxon>Dothideomycetes</taxon>
        <taxon>Dothideomycetes incertae sedis</taxon>
        <taxon>Botryosphaeriales</taxon>
        <taxon>Phyllostictaceae</taxon>
        <taxon>Phyllosticta</taxon>
    </lineage>
</organism>
<reference evidence="2 3" key="1">
    <citation type="journal article" date="2022" name="G3 (Bethesda)">
        <title>Enemy or ally: a genomic approach to elucidate the lifestyle of Phyllosticta citrichinaensis.</title>
        <authorList>
            <person name="Buijs V.A."/>
            <person name="Groenewald J.Z."/>
            <person name="Haridas S."/>
            <person name="LaButti K.M."/>
            <person name="Lipzen A."/>
            <person name="Martin F.M."/>
            <person name="Barry K."/>
            <person name="Grigoriev I.V."/>
            <person name="Crous P.W."/>
            <person name="Seidl M.F."/>
        </authorList>
    </citation>
    <scope>NUCLEOTIDE SEQUENCE [LARGE SCALE GENOMIC DNA]</scope>
    <source>
        <strain evidence="2 3">CBS 129764</strain>
    </source>
</reference>
<evidence type="ECO:0008006" key="4">
    <source>
        <dbReference type="Google" id="ProtNLM"/>
    </source>
</evidence>
<keyword evidence="3" id="KW-1185">Reference proteome</keyword>
<sequence length="85" mass="9175">MSRDRLLLGCVVLVVGSDVCLSTIRCHGTPTQSDADIPPVDVIHSTTADQEYENEEEEKAIAPDGVQCRDGKHEVLKESPAARDG</sequence>
<evidence type="ECO:0000256" key="1">
    <source>
        <dbReference type="SAM" id="SignalP"/>
    </source>
</evidence>
<name>A0ABR1XRN1_9PEZI</name>
<keyword evidence="1" id="KW-0732">Signal</keyword>
<evidence type="ECO:0000313" key="3">
    <source>
        <dbReference type="Proteomes" id="UP001456524"/>
    </source>
</evidence>
<comment type="caution">
    <text evidence="2">The sequence shown here is derived from an EMBL/GenBank/DDBJ whole genome shotgun (WGS) entry which is preliminary data.</text>
</comment>
<protein>
    <recommendedName>
        <fullName evidence="4">Secreted protein</fullName>
    </recommendedName>
</protein>
<accession>A0ABR1XRN1</accession>
<dbReference type="EMBL" id="JBBWUH010000006">
    <property type="protein sequence ID" value="KAK8164351.1"/>
    <property type="molecule type" value="Genomic_DNA"/>
</dbReference>
<proteinExistence type="predicted"/>